<accession>A0A836CBE3</accession>
<protein>
    <submittedName>
        <fullName evidence="2">Uncharacterized protein</fullName>
    </submittedName>
</protein>
<gene>
    <name evidence="2" type="ORF">JKP88DRAFT_247016</name>
</gene>
<feature type="region of interest" description="Disordered" evidence="1">
    <location>
        <begin position="52"/>
        <end position="76"/>
    </location>
</feature>
<reference evidence="2" key="1">
    <citation type="submission" date="2021-02" db="EMBL/GenBank/DDBJ databases">
        <title>First Annotated Genome of the Yellow-green Alga Tribonema minus.</title>
        <authorList>
            <person name="Mahan K.M."/>
        </authorList>
    </citation>
    <scope>NUCLEOTIDE SEQUENCE</scope>
    <source>
        <strain evidence="2">UTEX B ZZ1240</strain>
    </source>
</reference>
<feature type="compositionally biased region" description="Basic and acidic residues" evidence="1">
    <location>
        <begin position="52"/>
        <end position="64"/>
    </location>
</feature>
<organism evidence="2 3">
    <name type="scientific">Tribonema minus</name>
    <dbReference type="NCBI Taxonomy" id="303371"/>
    <lineage>
        <taxon>Eukaryota</taxon>
        <taxon>Sar</taxon>
        <taxon>Stramenopiles</taxon>
        <taxon>Ochrophyta</taxon>
        <taxon>PX clade</taxon>
        <taxon>Xanthophyceae</taxon>
        <taxon>Tribonematales</taxon>
        <taxon>Tribonemataceae</taxon>
        <taxon>Tribonema</taxon>
    </lineage>
</organism>
<dbReference type="EMBL" id="JAFCMP010000412">
    <property type="protein sequence ID" value="KAG5180130.1"/>
    <property type="molecule type" value="Genomic_DNA"/>
</dbReference>
<proteinExistence type="predicted"/>
<dbReference type="AlphaFoldDB" id="A0A836CBE3"/>
<feature type="compositionally biased region" description="Basic and acidic residues" evidence="1">
    <location>
        <begin position="15"/>
        <end position="25"/>
    </location>
</feature>
<feature type="region of interest" description="Disordered" evidence="1">
    <location>
        <begin position="1"/>
        <end position="39"/>
    </location>
</feature>
<name>A0A836CBE3_9STRA</name>
<sequence>MQHTTCDSANHRLARRQEVHGEGQREGLQPQRPLPTSIPLPKELTRMFLQQEDGKEDHVHDSSETRSCLRPSKYQRVNDGYGTEATASASESVSSGGSTSGGGISSWGADTYGGGAHAMPCGIYYYMLILQQRQTAAMKQMAAATAAAQATSAASQATLAAVLAHVQCKQEKINASSAPSVSTAPSTAASPITKAAASMMPPKQYMHVPLPLQYILSPSLTPYSRTWTMSDYDSDTSTVVDMATVDMATVDIIASAKTALGAALAFLQWTEQQTLRSCHCIVIGFHGMEGHFDLDVRHNGEVIGCWRDVCVLPWFVKGDASPYDDDFYPEIVK</sequence>
<evidence type="ECO:0000313" key="3">
    <source>
        <dbReference type="Proteomes" id="UP000664859"/>
    </source>
</evidence>
<comment type="caution">
    <text evidence="2">The sequence shown here is derived from an EMBL/GenBank/DDBJ whole genome shotgun (WGS) entry which is preliminary data.</text>
</comment>
<evidence type="ECO:0000313" key="2">
    <source>
        <dbReference type="EMBL" id="KAG5180130.1"/>
    </source>
</evidence>
<keyword evidence="3" id="KW-1185">Reference proteome</keyword>
<evidence type="ECO:0000256" key="1">
    <source>
        <dbReference type="SAM" id="MobiDB-lite"/>
    </source>
</evidence>
<dbReference type="Proteomes" id="UP000664859">
    <property type="component" value="Unassembled WGS sequence"/>
</dbReference>